<dbReference type="Proteomes" id="UP000075884">
    <property type="component" value="Unassembled WGS sequence"/>
</dbReference>
<dbReference type="AlphaFoldDB" id="A0A182NWM7"/>
<sequence>MVHGAGCILSRTLHFLRDRAPGPLCAFPCMAERTAKAAARSQCKLLGQTQNGPFAIDCLV</sequence>
<keyword evidence="2" id="KW-1185">Reference proteome</keyword>
<evidence type="ECO:0000313" key="2">
    <source>
        <dbReference type="Proteomes" id="UP000075884"/>
    </source>
</evidence>
<reference evidence="1" key="2">
    <citation type="submission" date="2020-05" db="UniProtKB">
        <authorList>
            <consortium name="EnsemblMetazoa"/>
        </authorList>
    </citation>
    <scope>IDENTIFICATION</scope>
    <source>
        <strain evidence="1">WRAIR2</strain>
    </source>
</reference>
<proteinExistence type="predicted"/>
<reference evidence="2" key="1">
    <citation type="submission" date="2013-03" db="EMBL/GenBank/DDBJ databases">
        <title>The Genome Sequence of Anopheles dirus WRAIR2.</title>
        <authorList>
            <consortium name="The Broad Institute Genomics Platform"/>
            <person name="Neafsey D.E."/>
            <person name="Walton C."/>
            <person name="Walker B."/>
            <person name="Young S.K."/>
            <person name="Zeng Q."/>
            <person name="Gargeya S."/>
            <person name="Fitzgerald M."/>
            <person name="Haas B."/>
            <person name="Abouelleil A."/>
            <person name="Allen A.W."/>
            <person name="Alvarado L."/>
            <person name="Arachchi H.M."/>
            <person name="Berlin A.M."/>
            <person name="Chapman S.B."/>
            <person name="Gainer-Dewar J."/>
            <person name="Goldberg J."/>
            <person name="Griggs A."/>
            <person name="Gujja S."/>
            <person name="Hansen M."/>
            <person name="Howarth C."/>
            <person name="Imamovic A."/>
            <person name="Ireland A."/>
            <person name="Larimer J."/>
            <person name="McCowan C."/>
            <person name="Murphy C."/>
            <person name="Pearson M."/>
            <person name="Poon T.W."/>
            <person name="Priest M."/>
            <person name="Roberts A."/>
            <person name="Saif S."/>
            <person name="Shea T."/>
            <person name="Sisk P."/>
            <person name="Sykes S."/>
            <person name="Wortman J."/>
            <person name="Nusbaum C."/>
            <person name="Birren B."/>
        </authorList>
    </citation>
    <scope>NUCLEOTIDE SEQUENCE [LARGE SCALE GENOMIC DNA]</scope>
    <source>
        <strain evidence="2">WRAIR2</strain>
    </source>
</reference>
<dbReference type="EnsemblMetazoa" id="ADIR014294-RA">
    <property type="protein sequence ID" value="ADIR014294-PA"/>
    <property type="gene ID" value="ADIR014294"/>
</dbReference>
<name>A0A182NWM7_9DIPT</name>
<protein>
    <submittedName>
        <fullName evidence="1">Uncharacterized protein</fullName>
    </submittedName>
</protein>
<dbReference type="VEuPathDB" id="VectorBase:ADIR014294"/>
<organism evidence="1 2">
    <name type="scientific">Anopheles dirus</name>
    <dbReference type="NCBI Taxonomy" id="7168"/>
    <lineage>
        <taxon>Eukaryota</taxon>
        <taxon>Metazoa</taxon>
        <taxon>Ecdysozoa</taxon>
        <taxon>Arthropoda</taxon>
        <taxon>Hexapoda</taxon>
        <taxon>Insecta</taxon>
        <taxon>Pterygota</taxon>
        <taxon>Neoptera</taxon>
        <taxon>Endopterygota</taxon>
        <taxon>Diptera</taxon>
        <taxon>Nematocera</taxon>
        <taxon>Culicoidea</taxon>
        <taxon>Culicidae</taxon>
        <taxon>Anophelinae</taxon>
        <taxon>Anopheles</taxon>
    </lineage>
</organism>
<evidence type="ECO:0000313" key="1">
    <source>
        <dbReference type="EnsemblMetazoa" id="ADIR014294-PA"/>
    </source>
</evidence>
<accession>A0A182NWM7</accession>